<dbReference type="InterPro" id="IPR002645">
    <property type="entry name" value="STAS_dom"/>
</dbReference>
<dbReference type="SUPFAM" id="SSF55785">
    <property type="entry name" value="PYP-like sensor domain (PAS domain)"/>
    <property type="match status" value="2"/>
</dbReference>
<sequence>MNVSRITADPGGGVPRSKVELKDEIEGSSFMAQSPGTALDFERFFDLSSDLLFVLDRDAQLRRINDAFRNLIGDPDGEAEHRDFLDLLHTDDREPARSELQRILRAGGAACLVAGLRDRSQGFRTIQLTLQASAGEASVYGAGRELTPGPAADDTAWRSAALLQKIQSTAKVGGWELDCRTLEMLWTEEVYRIHEVPLDRKPNLERGIQYYAPESLPIIRSAVEACMQRGEPYDVELQIITARGRRVWVRAAGGAIWEQGKVTRIFGCFQDIEEVKRRELDLAEKLAIIEQQRTAIQAMSTPIIRVWDQVIALPVVGKLDSARAQDMTEQLLDEVAKSSATHVILDLTGVETVDEATADHLVRIVRAIRLLGANSIVTGIRPQVAQRFVGLGAELAGTTTLSNLRDAIKVCMRASAQVLA</sequence>
<dbReference type="PANTHER" id="PTHR33745:SF3">
    <property type="entry name" value="RSBT CO-ANTAGONIST PROTEIN RSBRC"/>
    <property type="match status" value="1"/>
</dbReference>
<evidence type="ECO:0000313" key="5">
    <source>
        <dbReference type="EMBL" id="AUX41694.1"/>
    </source>
</evidence>
<dbReference type="AlphaFoldDB" id="A0A2L0EQY4"/>
<feature type="domain" description="PAC" evidence="3">
    <location>
        <begin position="233"/>
        <end position="284"/>
    </location>
</feature>
<dbReference type="Proteomes" id="UP000238348">
    <property type="component" value="Chromosome"/>
</dbReference>
<evidence type="ECO:0000259" key="4">
    <source>
        <dbReference type="PROSITE" id="PS50801"/>
    </source>
</evidence>
<dbReference type="Gene3D" id="3.30.450.20">
    <property type="entry name" value="PAS domain"/>
    <property type="match status" value="2"/>
</dbReference>
<dbReference type="InterPro" id="IPR013655">
    <property type="entry name" value="PAS_fold_3"/>
</dbReference>
<dbReference type="Gene3D" id="2.10.70.100">
    <property type="match status" value="1"/>
</dbReference>
<dbReference type="InterPro" id="IPR036513">
    <property type="entry name" value="STAS_dom_sf"/>
</dbReference>
<dbReference type="InterPro" id="IPR013656">
    <property type="entry name" value="PAS_4"/>
</dbReference>
<dbReference type="EMBL" id="CP012673">
    <property type="protein sequence ID" value="AUX41694.1"/>
    <property type="molecule type" value="Genomic_DNA"/>
</dbReference>
<protein>
    <recommendedName>
        <fullName evidence="7">Anti-anti-sigma factor</fullName>
    </recommendedName>
</protein>
<dbReference type="PROSITE" id="PS50801">
    <property type="entry name" value="STAS"/>
    <property type="match status" value="1"/>
</dbReference>
<dbReference type="SUPFAM" id="SSF52091">
    <property type="entry name" value="SpoIIaa-like"/>
    <property type="match status" value="1"/>
</dbReference>
<dbReference type="PROSITE" id="PS50112">
    <property type="entry name" value="PAS"/>
    <property type="match status" value="1"/>
</dbReference>
<evidence type="ECO:0008006" key="7">
    <source>
        <dbReference type="Google" id="ProtNLM"/>
    </source>
</evidence>
<dbReference type="PANTHER" id="PTHR33745">
    <property type="entry name" value="RSBT ANTAGONIST PROTEIN RSBS-RELATED"/>
    <property type="match status" value="1"/>
</dbReference>
<dbReference type="Pfam" id="PF08447">
    <property type="entry name" value="PAS_3"/>
    <property type="match status" value="1"/>
</dbReference>
<keyword evidence="1" id="KW-0597">Phosphoprotein</keyword>
<name>A0A2L0EQY4_SORCE</name>
<dbReference type="CDD" id="cd00130">
    <property type="entry name" value="PAS"/>
    <property type="match status" value="1"/>
</dbReference>
<evidence type="ECO:0000259" key="2">
    <source>
        <dbReference type="PROSITE" id="PS50112"/>
    </source>
</evidence>
<dbReference type="PROSITE" id="PS50113">
    <property type="entry name" value="PAC"/>
    <property type="match status" value="1"/>
</dbReference>
<dbReference type="Pfam" id="PF08448">
    <property type="entry name" value="PAS_4"/>
    <property type="match status" value="1"/>
</dbReference>
<dbReference type="InterPro" id="IPR035965">
    <property type="entry name" value="PAS-like_dom_sf"/>
</dbReference>
<accession>A0A2L0EQY4</accession>
<dbReference type="SMART" id="SM00091">
    <property type="entry name" value="PAS"/>
    <property type="match status" value="1"/>
</dbReference>
<feature type="domain" description="PAS" evidence="2">
    <location>
        <begin position="37"/>
        <end position="107"/>
    </location>
</feature>
<dbReference type="CDD" id="cd07041">
    <property type="entry name" value="STAS_RsbR_RsbS_like"/>
    <property type="match status" value="1"/>
</dbReference>
<dbReference type="InterPro" id="IPR000700">
    <property type="entry name" value="PAS-assoc_C"/>
</dbReference>
<evidence type="ECO:0000256" key="1">
    <source>
        <dbReference type="ARBA" id="ARBA00022553"/>
    </source>
</evidence>
<reference evidence="5 6" key="1">
    <citation type="submission" date="2015-09" db="EMBL/GenBank/DDBJ databases">
        <title>Sorangium comparison.</title>
        <authorList>
            <person name="Zaburannyi N."/>
            <person name="Bunk B."/>
            <person name="Overmann J."/>
            <person name="Mueller R."/>
        </authorList>
    </citation>
    <scope>NUCLEOTIDE SEQUENCE [LARGE SCALE GENOMIC DNA]</scope>
    <source>
        <strain evidence="5 6">So ce26</strain>
    </source>
</reference>
<dbReference type="Pfam" id="PF01740">
    <property type="entry name" value="STAS"/>
    <property type="match status" value="1"/>
</dbReference>
<evidence type="ECO:0000313" key="6">
    <source>
        <dbReference type="Proteomes" id="UP000238348"/>
    </source>
</evidence>
<feature type="domain" description="STAS" evidence="4">
    <location>
        <begin position="300"/>
        <end position="411"/>
    </location>
</feature>
<dbReference type="InterPro" id="IPR051932">
    <property type="entry name" value="Bact_StressResp_Reg"/>
</dbReference>
<proteinExistence type="predicted"/>
<evidence type="ECO:0000259" key="3">
    <source>
        <dbReference type="PROSITE" id="PS50113"/>
    </source>
</evidence>
<gene>
    <name evidence="5" type="ORF">SOCE26_031160</name>
</gene>
<dbReference type="InterPro" id="IPR000014">
    <property type="entry name" value="PAS"/>
</dbReference>
<organism evidence="5 6">
    <name type="scientific">Sorangium cellulosum</name>
    <name type="common">Polyangium cellulosum</name>
    <dbReference type="NCBI Taxonomy" id="56"/>
    <lineage>
        <taxon>Bacteria</taxon>
        <taxon>Pseudomonadati</taxon>
        <taxon>Myxococcota</taxon>
        <taxon>Polyangia</taxon>
        <taxon>Polyangiales</taxon>
        <taxon>Polyangiaceae</taxon>
        <taxon>Sorangium</taxon>
    </lineage>
</organism>
<dbReference type="Gene3D" id="3.30.750.24">
    <property type="entry name" value="STAS domain"/>
    <property type="match status" value="1"/>
</dbReference>